<organism evidence="13 14">
    <name type="scientific">Parnassius mnemosyne</name>
    <name type="common">clouded apollo</name>
    <dbReference type="NCBI Taxonomy" id="213953"/>
    <lineage>
        <taxon>Eukaryota</taxon>
        <taxon>Metazoa</taxon>
        <taxon>Ecdysozoa</taxon>
        <taxon>Arthropoda</taxon>
        <taxon>Hexapoda</taxon>
        <taxon>Insecta</taxon>
        <taxon>Pterygota</taxon>
        <taxon>Neoptera</taxon>
        <taxon>Endopterygota</taxon>
        <taxon>Lepidoptera</taxon>
        <taxon>Glossata</taxon>
        <taxon>Ditrysia</taxon>
        <taxon>Papilionoidea</taxon>
        <taxon>Papilionidae</taxon>
        <taxon>Parnassiinae</taxon>
        <taxon>Parnassini</taxon>
        <taxon>Parnassius</taxon>
        <taxon>Driopa</taxon>
    </lineage>
</organism>
<evidence type="ECO:0000259" key="11">
    <source>
        <dbReference type="PROSITE" id="PS50157"/>
    </source>
</evidence>
<evidence type="ECO:0000256" key="9">
    <source>
        <dbReference type="PROSITE-ProRule" id="PRU00042"/>
    </source>
</evidence>
<evidence type="ECO:0000256" key="6">
    <source>
        <dbReference type="ARBA" id="ARBA00023015"/>
    </source>
</evidence>
<dbReference type="PANTHER" id="PTHR24379:SF121">
    <property type="entry name" value="C2H2-TYPE DOMAIN-CONTAINING PROTEIN"/>
    <property type="match status" value="1"/>
</dbReference>
<keyword evidence="4 9" id="KW-0863">Zinc-finger</keyword>
<feature type="binding site" evidence="10">
    <location>
        <position position="16"/>
    </location>
    <ligand>
        <name>Zn(2+)</name>
        <dbReference type="ChEBI" id="CHEBI:29105"/>
    </ligand>
</feature>
<evidence type="ECO:0000256" key="10">
    <source>
        <dbReference type="PROSITE-ProRule" id="PRU01263"/>
    </source>
</evidence>
<protein>
    <submittedName>
        <fullName evidence="13">Uncharacterized protein</fullName>
    </submittedName>
</protein>
<dbReference type="InterPro" id="IPR013087">
    <property type="entry name" value="Znf_C2H2_type"/>
</dbReference>
<gene>
    <name evidence="13" type="ORF">PARMNEM_LOCUS8337</name>
</gene>
<feature type="domain" description="C2H2-type" evidence="11">
    <location>
        <begin position="389"/>
        <end position="411"/>
    </location>
</feature>
<dbReference type="Proteomes" id="UP001314205">
    <property type="component" value="Unassembled WGS sequence"/>
</dbReference>
<comment type="caution">
    <text evidence="13">The sequence shown here is derived from an EMBL/GenBank/DDBJ whole genome shotgun (WGS) entry which is preliminary data.</text>
</comment>
<dbReference type="Pfam" id="PF13912">
    <property type="entry name" value="zf-C2H2_6"/>
    <property type="match status" value="1"/>
</dbReference>
<dbReference type="Gene3D" id="3.30.160.60">
    <property type="entry name" value="Classic Zinc Finger"/>
    <property type="match status" value="5"/>
</dbReference>
<evidence type="ECO:0000313" key="14">
    <source>
        <dbReference type="Proteomes" id="UP001314205"/>
    </source>
</evidence>
<keyword evidence="7" id="KW-0804">Transcription</keyword>
<evidence type="ECO:0000256" key="8">
    <source>
        <dbReference type="ARBA" id="ARBA00023242"/>
    </source>
</evidence>
<evidence type="ECO:0000313" key="13">
    <source>
        <dbReference type="EMBL" id="CAK1587558.1"/>
    </source>
</evidence>
<dbReference type="InterPro" id="IPR036236">
    <property type="entry name" value="Znf_C2H2_sf"/>
</dbReference>
<dbReference type="SMART" id="SM00355">
    <property type="entry name" value="ZnF_C2H2"/>
    <property type="match status" value="9"/>
</dbReference>
<dbReference type="Gene3D" id="3.40.1800.20">
    <property type="match status" value="1"/>
</dbReference>
<comment type="subcellular location">
    <subcellularLocation>
        <location evidence="1">Nucleus</location>
    </subcellularLocation>
</comment>
<dbReference type="SUPFAM" id="SSF57667">
    <property type="entry name" value="beta-beta-alpha zinc fingers"/>
    <property type="match status" value="5"/>
</dbReference>
<proteinExistence type="predicted"/>
<evidence type="ECO:0000259" key="12">
    <source>
        <dbReference type="PROSITE" id="PS51915"/>
    </source>
</evidence>
<dbReference type="PROSITE" id="PS00028">
    <property type="entry name" value="ZINC_FINGER_C2H2_1"/>
    <property type="match status" value="7"/>
</dbReference>
<dbReference type="GO" id="GO:0008270">
    <property type="term" value="F:zinc ion binding"/>
    <property type="evidence" value="ECO:0007669"/>
    <property type="project" value="UniProtKB-UniRule"/>
</dbReference>
<feature type="binding site" evidence="10">
    <location>
        <position position="70"/>
    </location>
    <ligand>
        <name>Zn(2+)</name>
        <dbReference type="ChEBI" id="CHEBI:29105"/>
    </ligand>
</feature>
<dbReference type="Pfam" id="PF00096">
    <property type="entry name" value="zf-C2H2"/>
    <property type="match status" value="2"/>
</dbReference>
<dbReference type="SUPFAM" id="SSF57716">
    <property type="entry name" value="Glucocorticoid receptor-like (DNA-binding domain)"/>
    <property type="match status" value="1"/>
</dbReference>
<dbReference type="GO" id="GO:0005634">
    <property type="term" value="C:nucleus"/>
    <property type="evidence" value="ECO:0007669"/>
    <property type="project" value="UniProtKB-SubCell"/>
</dbReference>
<keyword evidence="8" id="KW-0539">Nucleus</keyword>
<keyword evidence="14" id="KW-1185">Reference proteome</keyword>
<sequence length="561" mass="65199">MDVGYVKGWVYQPDVCRCCLSARGSCDMTVAYVSDSGKKEVYCDMLQECLGVTLSRLGEWDYSRLVCALCVSQLRLAYAFKNQVLQSESHFNLYCDDRREFNDFKLDGEVTGNVTEELYHVDQPPRNEENVKLEALEDLKEPHFGNEEQPLLSPNGIRKHVEKRRLAKQNLKKNVKHIVTENIDYDSDIPISKLAEETTKHTKTNEGEITRTKPKSRLMGNKARADRAASERVKQAPNKKPLKLVSERKRVILTCGTVLRDTTACPFRHHKSWFQCFFCLQDFMEINPLRDHTLSVHADVDEELKKMKRYPRSLQIEISNLQCRHCSLTLTDVNAMRRHFVDVHDKVIYNECIADYKVDSSPYTCHICKQEFHVFRTLTTHLNEHYANCICDVCGKSFLNSKRLKVHKRTHESGSYPCNECGKVLKTKTSKANHIESVHSKRTIKCQICMKPMKHYNDRIKHMSEVHNITHKFKCPICSREYNIKHYLATHIRQTHGHKNKKCAECGMAFITNHGLKKHMLKHSGEKPFTCDVCCKSYARSYTLREHMRAHDVDKRVLRSE</sequence>
<feature type="binding site" evidence="10">
    <location>
        <position position="19"/>
    </location>
    <ligand>
        <name>Zn(2+)</name>
        <dbReference type="ChEBI" id="CHEBI:29105"/>
    </ligand>
</feature>
<evidence type="ECO:0000256" key="7">
    <source>
        <dbReference type="ARBA" id="ARBA00023163"/>
    </source>
</evidence>
<dbReference type="FunFam" id="3.30.160.60:FF:001289">
    <property type="entry name" value="Zinc finger protein 574"/>
    <property type="match status" value="1"/>
</dbReference>
<evidence type="ECO:0000256" key="4">
    <source>
        <dbReference type="ARBA" id="ARBA00022771"/>
    </source>
</evidence>
<evidence type="ECO:0000256" key="5">
    <source>
        <dbReference type="ARBA" id="ARBA00022833"/>
    </source>
</evidence>
<feature type="binding site" evidence="10">
    <location>
        <position position="67"/>
    </location>
    <ligand>
        <name>Zn(2+)</name>
        <dbReference type="ChEBI" id="CHEBI:29105"/>
    </ligand>
</feature>
<keyword evidence="3" id="KW-0677">Repeat</keyword>
<feature type="domain" description="ZAD" evidence="12">
    <location>
        <begin position="14"/>
        <end position="94"/>
    </location>
</feature>
<dbReference type="Pfam" id="PF07776">
    <property type="entry name" value="zf-AD"/>
    <property type="match status" value="1"/>
</dbReference>
<dbReference type="EMBL" id="CAVLGL010000082">
    <property type="protein sequence ID" value="CAK1587558.1"/>
    <property type="molecule type" value="Genomic_DNA"/>
</dbReference>
<keyword evidence="5 10" id="KW-0862">Zinc</keyword>
<name>A0AAV1KX18_9NEOP</name>
<evidence type="ECO:0000256" key="2">
    <source>
        <dbReference type="ARBA" id="ARBA00022723"/>
    </source>
</evidence>
<dbReference type="PROSITE" id="PS51915">
    <property type="entry name" value="ZAD"/>
    <property type="match status" value="1"/>
</dbReference>
<feature type="domain" description="C2H2-type" evidence="11">
    <location>
        <begin position="416"/>
        <end position="444"/>
    </location>
</feature>
<dbReference type="InterPro" id="IPR012934">
    <property type="entry name" value="Znf_AD"/>
</dbReference>
<dbReference type="GO" id="GO:0006357">
    <property type="term" value="P:regulation of transcription by RNA polymerase II"/>
    <property type="evidence" value="ECO:0007669"/>
    <property type="project" value="UniProtKB-ARBA"/>
</dbReference>
<feature type="domain" description="C2H2-type" evidence="11">
    <location>
        <begin position="501"/>
        <end position="528"/>
    </location>
</feature>
<reference evidence="13 14" key="1">
    <citation type="submission" date="2023-11" db="EMBL/GenBank/DDBJ databases">
        <authorList>
            <person name="Hedman E."/>
            <person name="Englund M."/>
            <person name="Stromberg M."/>
            <person name="Nyberg Akerstrom W."/>
            <person name="Nylinder S."/>
            <person name="Jareborg N."/>
            <person name="Kallberg Y."/>
            <person name="Kronander E."/>
        </authorList>
    </citation>
    <scope>NUCLEOTIDE SEQUENCE [LARGE SCALE GENOMIC DNA]</scope>
</reference>
<dbReference type="SMART" id="SM00868">
    <property type="entry name" value="zf-AD"/>
    <property type="match status" value="1"/>
</dbReference>
<accession>A0AAV1KX18</accession>
<feature type="domain" description="C2H2-type" evidence="11">
    <location>
        <begin position="529"/>
        <end position="556"/>
    </location>
</feature>
<feature type="domain" description="C2H2-type" evidence="11">
    <location>
        <begin position="473"/>
        <end position="501"/>
    </location>
</feature>
<keyword evidence="2 10" id="KW-0479">Metal-binding</keyword>
<evidence type="ECO:0000256" key="1">
    <source>
        <dbReference type="ARBA" id="ARBA00004123"/>
    </source>
</evidence>
<dbReference type="FunFam" id="3.30.160.60:FF:000446">
    <property type="entry name" value="Zinc finger protein"/>
    <property type="match status" value="1"/>
</dbReference>
<dbReference type="PANTHER" id="PTHR24379">
    <property type="entry name" value="KRAB AND ZINC FINGER DOMAIN-CONTAINING"/>
    <property type="match status" value="1"/>
</dbReference>
<dbReference type="AlphaFoldDB" id="A0AAV1KX18"/>
<keyword evidence="6" id="KW-0805">Transcription regulation</keyword>
<dbReference type="PROSITE" id="PS50157">
    <property type="entry name" value="ZINC_FINGER_C2H2_2"/>
    <property type="match status" value="5"/>
</dbReference>
<evidence type="ECO:0000256" key="3">
    <source>
        <dbReference type="ARBA" id="ARBA00022737"/>
    </source>
</evidence>